<evidence type="ECO:0000259" key="5">
    <source>
        <dbReference type="Pfam" id="PF00561"/>
    </source>
</evidence>
<name>A0A4Q9V428_9ACTO</name>
<accession>A0A4Q9V428</accession>
<evidence type="ECO:0000313" key="7">
    <source>
        <dbReference type="EMBL" id="TBW23903.1"/>
    </source>
</evidence>
<dbReference type="GO" id="GO:0016787">
    <property type="term" value="F:hydrolase activity"/>
    <property type="evidence" value="ECO:0007669"/>
    <property type="project" value="UniProtKB-KW"/>
</dbReference>
<dbReference type="SUPFAM" id="SSF53474">
    <property type="entry name" value="alpha/beta-Hydrolases"/>
    <property type="match status" value="1"/>
</dbReference>
<dbReference type="InterPro" id="IPR013595">
    <property type="entry name" value="Pept_S33_TAP-like_C"/>
</dbReference>
<dbReference type="Gene3D" id="3.40.50.1820">
    <property type="entry name" value="alpha/beta hydrolase"/>
    <property type="match status" value="1"/>
</dbReference>
<keyword evidence="3 7" id="KW-0378">Hydrolase</keyword>
<evidence type="ECO:0000256" key="1">
    <source>
        <dbReference type="ARBA" id="ARBA00010088"/>
    </source>
</evidence>
<dbReference type="OrthoDB" id="3252468at2"/>
<dbReference type="EMBL" id="SJDT01000001">
    <property type="protein sequence ID" value="TBW23903.1"/>
    <property type="molecule type" value="Genomic_DNA"/>
</dbReference>
<dbReference type="InterPro" id="IPR029058">
    <property type="entry name" value="AB_hydrolase_fold"/>
</dbReference>
<feature type="signal peptide" evidence="4">
    <location>
        <begin position="1"/>
        <end position="27"/>
    </location>
</feature>
<proteinExistence type="inferred from homology"/>
<evidence type="ECO:0000256" key="3">
    <source>
        <dbReference type="ARBA" id="ARBA00022801"/>
    </source>
</evidence>
<keyword evidence="8" id="KW-1185">Reference proteome</keyword>
<feature type="chain" id="PRO_5039334927" evidence="4">
    <location>
        <begin position="28"/>
        <end position="521"/>
    </location>
</feature>
<dbReference type="InterPro" id="IPR000073">
    <property type="entry name" value="AB_hydrolase_1"/>
</dbReference>
<gene>
    <name evidence="7" type="ORF">EZJ44_01915</name>
</gene>
<dbReference type="InterPro" id="IPR051601">
    <property type="entry name" value="Serine_prot/Carboxylest_S33"/>
</dbReference>
<dbReference type="PROSITE" id="PS51257">
    <property type="entry name" value="PROKAR_LIPOPROTEIN"/>
    <property type="match status" value="1"/>
</dbReference>
<evidence type="ECO:0000313" key="8">
    <source>
        <dbReference type="Proteomes" id="UP000293036"/>
    </source>
</evidence>
<dbReference type="PANTHER" id="PTHR43248:SF29">
    <property type="entry name" value="TRIPEPTIDYL AMINOPEPTIDASE"/>
    <property type="match status" value="1"/>
</dbReference>
<evidence type="ECO:0000259" key="6">
    <source>
        <dbReference type="Pfam" id="PF08386"/>
    </source>
</evidence>
<evidence type="ECO:0000256" key="2">
    <source>
        <dbReference type="ARBA" id="ARBA00022729"/>
    </source>
</evidence>
<comment type="similarity">
    <text evidence="1">Belongs to the peptidase S33 family.</text>
</comment>
<dbReference type="Pfam" id="PF08386">
    <property type="entry name" value="Abhydrolase_4"/>
    <property type="match status" value="1"/>
</dbReference>
<dbReference type="PANTHER" id="PTHR43248">
    <property type="entry name" value="2-SUCCINYL-6-HYDROXY-2,4-CYCLOHEXADIENE-1-CARBOXYLATE SYNTHASE"/>
    <property type="match status" value="1"/>
</dbReference>
<dbReference type="Proteomes" id="UP000293036">
    <property type="component" value="Unassembled WGS sequence"/>
</dbReference>
<evidence type="ECO:0000256" key="4">
    <source>
        <dbReference type="SAM" id="SignalP"/>
    </source>
</evidence>
<sequence length="521" mass="55824">MTYRSYVNKKRLAAVIFALGLGLSACSSGDSQSAKDSKKGSPDAVAPIEAKMPEIPAGLEEFYNQKVSWNNCGTGLECTTFKVPLNYADPKAKTITIAAKKHKAEGKAIGSLFVNPGGPGGDGQEMAESASQFFSDEILKNFDVIGFDPRGVGQSTPVDCLDDAQLAKQLETSYGKTPEDRAKAKQAASALAASCGQKSGDLLKFVGTESAARDIDVMRHVLGDPRLYYVGYSYGTSLGGMYADLFPQNVGRLVLDGAVSSNATNFDQTAAQVKGFDDALTAYLKNCIAGENCPFKGSVEEARKQIAGLLNDSLAKPIPTSNQERPLTQAGFMLGLITPLYDDSSWPMLSRAFDQLISKNDGSLFQLFFDAYSGRKGDNFTNNSVEANWAINCADQPAMGDEAQWLQQADKLAQIAPVFGPSYGYDENICASWPFQPKEKHKAYKAEGSAPIVVVGTKGDPATPYQWSVDFAKALDNSVLVTYEGEGHTAYGRSTTCVSDPIDKYLLNGTTPKDGLSCPAK</sequence>
<feature type="domain" description="Peptidase S33 tripeptidyl aminopeptidase-like C-terminal" evidence="6">
    <location>
        <begin position="417"/>
        <end position="518"/>
    </location>
</feature>
<comment type="caution">
    <text evidence="7">The sequence shown here is derived from an EMBL/GenBank/DDBJ whole genome shotgun (WGS) entry which is preliminary data.</text>
</comment>
<protein>
    <submittedName>
        <fullName evidence="7">Alpha/beta hydrolase</fullName>
    </submittedName>
</protein>
<reference evidence="7 8" key="1">
    <citation type="submission" date="2019-02" db="EMBL/GenBank/DDBJ databases">
        <title>Arcanobacterium bovis sp. nov., isolated from the milk of a cow with mastitis.</title>
        <authorList>
            <person name="Sammra O."/>
            <person name="Foster G."/>
            <person name="Hassan A."/>
            <person name="Alssahen M."/>
            <person name="Laemmler C."/>
            <person name="Borowiak M."/>
            <person name="Malorny B."/>
            <person name="Abdulmawjood A."/>
        </authorList>
    </citation>
    <scope>NUCLEOTIDE SEQUENCE [LARGE SCALE GENOMIC DNA]</scope>
    <source>
        <strain evidence="7 8">C605018/01/1</strain>
    </source>
</reference>
<feature type="domain" description="AB hydrolase-1" evidence="5">
    <location>
        <begin position="113"/>
        <end position="284"/>
    </location>
</feature>
<dbReference type="AlphaFoldDB" id="A0A4Q9V428"/>
<organism evidence="7 8">
    <name type="scientific">Arcanobacterium bovis</name>
    <dbReference type="NCBI Taxonomy" id="2529275"/>
    <lineage>
        <taxon>Bacteria</taxon>
        <taxon>Bacillati</taxon>
        <taxon>Actinomycetota</taxon>
        <taxon>Actinomycetes</taxon>
        <taxon>Actinomycetales</taxon>
        <taxon>Actinomycetaceae</taxon>
        <taxon>Arcanobacterium</taxon>
    </lineage>
</organism>
<keyword evidence="2 4" id="KW-0732">Signal</keyword>
<dbReference type="Pfam" id="PF00561">
    <property type="entry name" value="Abhydrolase_1"/>
    <property type="match status" value="1"/>
</dbReference>